<reference evidence="3" key="1">
    <citation type="journal article" date="2022" name="Int. J. Mol. Sci.">
        <title>Draft Genome of Tanacetum Coccineum: Genomic Comparison of Closely Related Tanacetum-Family Plants.</title>
        <authorList>
            <person name="Yamashiro T."/>
            <person name="Shiraishi A."/>
            <person name="Nakayama K."/>
            <person name="Satake H."/>
        </authorList>
    </citation>
    <scope>NUCLEOTIDE SEQUENCE</scope>
</reference>
<comment type="caution">
    <text evidence="3">The sequence shown here is derived from an EMBL/GenBank/DDBJ whole genome shotgun (WGS) entry which is preliminary data.</text>
</comment>
<sequence length="602" mass="67412">MDTQAIDDQAHLANYDSDNEIENDDLGYHSEEYFDDAHEDDEKTNHSKWECLKILAWNKVGSEARDKLWDEITRVFDVDLIVRKAELEKKELNKDGRNLPVVTLWLKGRVNKDGEYQDDEIRSVGDKTETMDKIQRRNLAGSQGTDAMTLVLGRNNEVMHEEWKWSDVSPVEIHPINSSADEEGGTTVVGCDQNDASIRKEMQKRETVKSVGAKKTTRSIRKDSSSQDSQSKENVSVLPQAIKCRLWHLKKTTIIAEGTVYKSDGKIMLHNKALPKDYYNVSIDKSLVDAAFIPDVGSNDCITVLDAVGGFVAWLKNQVVLDPKTTPPSTIQMITGENKTAPKVQTKRKNVYVSSDAMQKEANKKRSQKALHTLIVIMLEHSWKGSLQQELSIFSCRLISDSASNITVVANSTKLQAEYVAASKCWGQVFGFIINYLNMGSWMDNFVRAAILPSSLDSRAGRACQEPWGSIAQKLGLKNVSKFYNDPLLQEVSDLETTKTMCAVVVWSWLIDAPTSEVLIHRYSRPTSLSNSGDGDLPNAEPPNAESLNSVSFDSESEEKEVTLHAHVLGDCLERLKVLEGRENATSKKKLVEAEMKLELAR</sequence>
<dbReference type="PANTHER" id="PTHR33018:SF34">
    <property type="entry name" value="OS02G0472350 PROTEIN"/>
    <property type="match status" value="1"/>
</dbReference>
<dbReference type="Proteomes" id="UP001151760">
    <property type="component" value="Unassembled WGS sequence"/>
</dbReference>
<keyword evidence="4" id="KW-1185">Reference proteome</keyword>
<protein>
    <recommendedName>
        <fullName evidence="2">DUF8039 domain-containing protein</fullName>
    </recommendedName>
</protein>
<feature type="non-terminal residue" evidence="3">
    <location>
        <position position="602"/>
    </location>
</feature>
<feature type="region of interest" description="Disordered" evidence="1">
    <location>
        <begin position="1"/>
        <end position="21"/>
    </location>
</feature>
<feature type="domain" description="DUF8039" evidence="2">
    <location>
        <begin position="236"/>
        <end position="321"/>
    </location>
</feature>
<dbReference type="PANTHER" id="PTHR33018">
    <property type="entry name" value="OS10G0338966 PROTEIN-RELATED"/>
    <property type="match status" value="1"/>
</dbReference>
<evidence type="ECO:0000313" key="3">
    <source>
        <dbReference type="EMBL" id="GJT92040.1"/>
    </source>
</evidence>
<organism evidence="3 4">
    <name type="scientific">Tanacetum coccineum</name>
    <dbReference type="NCBI Taxonomy" id="301880"/>
    <lineage>
        <taxon>Eukaryota</taxon>
        <taxon>Viridiplantae</taxon>
        <taxon>Streptophyta</taxon>
        <taxon>Embryophyta</taxon>
        <taxon>Tracheophyta</taxon>
        <taxon>Spermatophyta</taxon>
        <taxon>Magnoliopsida</taxon>
        <taxon>eudicotyledons</taxon>
        <taxon>Gunneridae</taxon>
        <taxon>Pentapetalae</taxon>
        <taxon>asterids</taxon>
        <taxon>campanulids</taxon>
        <taxon>Asterales</taxon>
        <taxon>Asteraceae</taxon>
        <taxon>Asteroideae</taxon>
        <taxon>Anthemideae</taxon>
        <taxon>Anthemidinae</taxon>
        <taxon>Tanacetum</taxon>
    </lineage>
</organism>
<dbReference type="Pfam" id="PF26133">
    <property type="entry name" value="DUF8039"/>
    <property type="match status" value="1"/>
</dbReference>
<dbReference type="InterPro" id="IPR058352">
    <property type="entry name" value="DUF8039"/>
</dbReference>
<dbReference type="EMBL" id="BQNB010020073">
    <property type="protein sequence ID" value="GJT92040.1"/>
    <property type="molecule type" value="Genomic_DNA"/>
</dbReference>
<feature type="region of interest" description="Disordered" evidence="1">
    <location>
        <begin position="196"/>
        <end position="234"/>
    </location>
</feature>
<evidence type="ECO:0000259" key="2">
    <source>
        <dbReference type="Pfam" id="PF26133"/>
    </source>
</evidence>
<evidence type="ECO:0000313" key="4">
    <source>
        <dbReference type="Proteomes" id="UP001151760"/>
    </source>
</evidence>
<feature type="compositionally biased region" description="Basic and acidic residues" evidence="1">
    <location>
        <begin position="197"/>
        <end position="208"/>
    </location>
</feature>
<name>A0ABQ5HXJ9_9ASTR</name>
<proteinExistence type="predicted"/>
<feature type="region of interest" description="Disordered" evidence="1">
    <location>
        <begin position="529"/>
        <end position="556"/>
    </location>
</feature>
<evidence type="ECO:0000256" key="1">
    <source>
        <dbReference type="SAM" id="MobiDB-lite"/>
    </source>
</evidence>
<accession>A0ABQ5HXJ9</accession>
<gene>
    <name evidence="3" type="ORF">Tco_1080885</name>
</gene>
<reference evidence="3" key="2">
    <citation type="submission" date="2022-01" db="EMBL/GenBank/DDBJ databases">
        <authorList>
            <person name="Yamashiro T."/>
            <person name="Shiraishi A."/>
            <person name="Satake H."/>
            <person name="Nakayama K."/>
        </authorList>
    </citation>
    <scope>NUCLEOTIDE SEQUENCE</scope>
</reference>